<feature type="transmembrane region" description="Helical" evidence="1">
    <location>
        <begin position="119"/>
        <end position="140"/>
    </location>
</feature>
<name>A0AAV4S329_9ARAC</name>
<evidence type="ECO:0000313" key="3">
    <source>
        <dbReference type="Proteomes" id="UP001054837"/>
    </source>
</evidence>
<dbReference type="Proteomes" id="UP001054837">
    <property type="component" value="Unassembled WGS sequence"/>
</dbReference>
<reference evidence="2 3" key="1">
    <citation type="submission" date="2021-06" db="EMBL/GenBank/DDBJ databases">
        <title>Caerostris darwini draft genome.</title>
        <authorList>
            <person name="Kono N."/>
            <person name="Arakawa K."/>
        </authorList>
    </citation>
    <scope>NUCLEOTIDE SEQUENCE [LARGE SCALE GENOMIC DNA]</scope>
</reference>
<sequence length="163" mass="17911">MLNLRGNSRNDEKLHPNTSSNALLSSAVSNNDVICSIHPIEEKAVGERAPIGRPVHACPDRGASPSTCVGPGPVKSPGTQFQVFHSILPAHPSHAEDFLRSLFPDFFYFPPSNMLVGRAFNLQVLLALGLALVVRGAYLIDFSRVFHHNLANVKREGRKVRFF</sequence>
<dbReference type="EMBL" id="BPLQ01007032">
    <property type="protein sequence ID" value="GIY27152.1"/>
    <property type="molecule type" value="Genomic_DNA"/>
</dbReference>
<dbReference type="AlphaFoldDB" id="A0AAV4S329"/>
<evidence type="ECO:0000256" key="1">
    <source>
        <dbReference type="SAM" id="Phobius"/>
    </source>
</evidence>
<comment type="caution">
    <text evidence="2">The sequence shown here is derived from an EMBL/GenBank/DDBJ whole genome shotgun (WGS) entry which is preliminary data.</text>
</comment>
<keyword evidence="1" id="KW-1133">Transmembrane helix</keyword>
<organism evidence="2 3">
    <name type="scientific">Caerostris darwini</name>
    <dbReference type="NCBI Taxonomy" id="1538125"/>
    <lineage>
        <taxon>Eukaryota</taxon>
        <taxon>Metazoa</taxon>
        <taxon>Ecdysozoa</taxon>
        <taxon>Arthropoda</taxon>
        <taxon>Chelicerata</taxon>
        <taxon>Arachnida</taxon>
        <taxon>Araneae</taxon>
        <taxon>Araneomorphae</taxon>
        <taxon>Entelegynae</taxon>
        <taxon>Araneoidea</taxon>
        <taxon>Araneidae</taxon>
        <taxon>Caerostris</taxon>
    </lineage>
</organism>
<gene>
    <name evidence="2" type="ORF">CDAR_592661</name>
</gene>
<keyword evidence="1" id="KW-0812">Transmembrane</keyword>
<protein>
    <submittedName>
        <fullName evidence="2">Uncharacterized protein</fullName>
    </submittedName>
</protein>
<proteinExistence type="predicted"/>
<accession>A0AAV4S329</accession>
<keyword evidence="3" id="KW-1185">Reference proteome</keyword>
<keyword evidence="1" id="KW-0472">Membrane</keyword>
<evidence type="ECO:0000313" key="2">
    <source>
        <dbReference type="EMBL" id="GIY27152.1"/>
    </source>
</evidence>